<protein>
    <submittedName>
        <fullName evidence="1">Uncharacterized protein</fullName>
    </submittedName>
</protein>
<sequence>MIIISVSFELNYLATKWRFYYSQMALKTKAELLVLCFLHLVTEQQKNREGRCKVG</sequence>
<organism evidence="1">
    <name type="scientific">Arundo donax</name>
    <name type="common">Giant reed</name>
    <name type="synonym">Donax arundinaceus</name>
    <dbReference type="NCBI Taxonomy" id="35708"/>
    <lineage>
        <taxon>Eukaryota</taxon>
        <taxon>Viridiplantae</taxon>
        <taxon>Streptophyta</taxon>
        <taxon>Embryophyta</taxon>
        <taxon>Tracheophyta</taxon>
        <taxon>Spermatophyta</taxon>
        <taxon>Magnoliopsida</taxon>
        <taxon>Liliopsida</taxon>
        <taxon>Poales</taxon>
        <taxon>Poaceae</taxon>
        <taxon>PACMAD clade</taxon>
        <taxon>Arundinoideae</taxon>
        <taxon>Arundineae</taxon>
        <taxon>Arundo</taxon>
    </lineage>
</organism>
<dbReference type="AlphaFoldDB" id="A0A0A9AET4"/>
<dbReference type="EMBL" id="GBRH01250410">
    <property type="protein sequence ID" value="JAD47485.1"/>
    <property type="molecule type" value="Transcribed_RNA"/>
</dbReference>
<reference evidence="1" key="1">
    <citation type="submission" date="2014-09" db="EMBL/GenBank/DDBJ databases">
        <authorList>
            <person name="Magalhaes I.L.F."/>
            <person name="Oliveira U."/>
            <person name="Santos F.R."/>
            <person name="Vidigal T.H.D.A."/>
            <person name="Brescovit A.D."/>
            <person name="Santos A.J."/>
        </authorList>
    </citation>
    <scope>NUCLEOTIDE SEQUENCE</scope>
    <source>
        <tissue evidence="1">Shoot tissue taken approximately 20 cm above the soil surface</tissue>
    </source>
</reference>
<proteinExistence type="predicted"/>
<name>A0A0A9AET4_ARUDO</name>
<evidence type="ECO:0000313" key="1">
    <source>
        <dbReference type="EMBL" id="JAD47485.1"/>
    </source>
</evidence>
<accession>A0A0A9AET4</accession>
<reference evidence="1" key="2">
    <citation type="journal article" date="2015" name="Data Brief">
        <title>Shoot transcriptome of the giant reed, Arundo donax.</title>
        <authorList>
            <person name="Barrero R.A."/>
            <person name="Guerrero F.D."/>
            <person name="Moolhuijzen P."/>
            <person name="Goolsby J.A."/>
            <person name="Tidwell J."/>
            <person name="Bellgard S.E."/>
            <person name="Bellgard M.I."/>
        </authorList>
    </citation>
    <scope>NUCLEOTIDE SEQUENCE</scope>
    <source>
        <tissue evidence="1">Shoot tissue taken approximately 20 cm above the soil surface</tissue>
    </source>
</reference>